<reference evidence="2" key="2">
    <citation type="submission" date="2020-08" db="EMBL/GenBank/DDBJ databases">
        <authorList>
            <person name="Chen M."/>
            <person name="Teng W."/>
            <person name="Zhao L."/>
            <person name="Hu C."/>
            <person name="Zhou Y."/>
            <person name="Han B."/>
            <person name="Song L."/>
            <person name="Shu W."/>
        </authorList>
    </citation>
    <scope>NUCLEOTIDE SEQUENCE</scope>
    <source>
        <strain evidence="2">FACHB-1375</strain>
    </source>
</reference>
<dbReference type="Proteomes" id="UP000641646">
    <property type="component" value="Unassembled WGS sequence"/>
</dbReference>
<protein>
    <submittedName>
        <fullName evidence="2">DUF928 domain-containing protein</fullName>
    </submittedName>
</protein>
<keyword evidence="3" id="KW-1185">Reference proteome</keyword>
<dbReference type="Pfam" id="PF06051">
    <property type="entry name" value="DUF928"/>
    <property type="match status" value="1"/>
</dbReference>
<feature type="region of interest" description="Disordered" evidence="1">
    <location>
        <begin position="55"/>
        <end position="77"/>
    </location>
</feature>
<organism evidence="2 3">
    <name type="scientific">Aerosakkonema funiforme FACHB-1375</name>
    <dbReference type="NCBI Taxonomy" id="2949571"/>
    <lineage>
        <taxon>Bacteria</taxon>
        <taxon>Bacillati</taxon>
        <taxon>Cyanobacteriota</taxon>
        <taxon>Cyanophyceae</taxon>
        <taxon>Oscillatoriophycideae</taxon>
        <taxon>Aerosakkonematales</taxon>
        <taxon>Aerosakkonemataceae</taxon>
        <taxon>Aerosakkonema</taxon>
    </lineage>
</organism>
<evidence type="ECO:0000313" key="3">
    <source>
        <dbReference type="Proteomes" id="UP000641646"/>
    </source>
</evidence>
<comment type="caution">
    <text evidence="2">The sequence shown here is derived from an EMBL/GenBank/DDBJ whole genome shotgun (WGS) entry which is preliminary data.</text>
</comment>
<dbReference type="RefSeq" id="WP_190464389.1">
    <property type="nucleotide sequence ID" value="NZ_JACJPW010000022.1"/>
</dbReference>
<accession>A0A926ZFW9</accession>
<name>A0A926ZFW9_9CYAN</name>
<dbReference type="AlphaFoldDB" id="A0A926ZFW9"/>
<evidence type="ECO:0000313" key="2">
    <source>
        <dbReference type="EMBL" id="MBD2181583.1"/>
    </source>
</evidence>
<dbReference type="InterPro" id="IPR010328">
    <property type="entry name" value="DUF928"/>
</dbReference>
<proteinExistence type="predicted"/>
<gene>
    <name evidence="2" type="ORF">H6G03_10760</name>
</gene>
<evidence type="ECO:0000256" key="1">
    <source>
        <dbReference type="SAM" id="MobiDB-lite"/>
    </source>
</evidence>
<sequence length="298" mass="32623">MVIYLKKATLVTGAISILVGQQIGWSNTSTDRTTNQLSMELSLNAAVLAQVPSQGGTGINYKPPNRSAPSETASGGARNYEQPAILESGDDSVIQLRGPDNTPAAPDAPPVRMQSPPRVCSENLPVLLVPQNHAGETTSGRPTFFWYMPDTQSVDFTIEKVGVDKPVFEEKLQIPKAGIIQTEIPENLPELAVGQDYLWSVSVVCGDTGGMKKVTLQAAIRRVAATQELNRRLKSARSERDRARVYAQQGFWYDALKALSSASEAKPQEQLISDDFYSLLEQVGLNQVVAKQRQNRRR</sequence>
<reference evidence="2" key="1">
    <citation type="journal article" date="2015" name="ISME J.">
        <title>Draft Genome Sequence of Streptomyces incarnatus NRRL8089, which Produces the Nucleoside Antibiotic Sinefungin.</title>
        <authorList>
            <person name="Oshima K."/>
            <person name="Hattori M."/>
            <person name="Shimizu H."/>
            <person name="Fukuda K."/>
            <person name="Nemoto M."/>
            <person name="Inagaki K."/>
            <person name="Tamura T."/>
        </authorList>
    </citation>
    <scope>NUCLEOTIDE SEQUENCE</scope>
    <source>
        <strain evidence="2">FACHB-1375</strain>
    </source>
</reference>
<dbReference type="EMBL" id="JACJPW010000022">
    <property type="protein sequence ID" value="MBD2181583.1"/>
    <property type="molecule type" value="Genomic_DNA"/>
</dbReference>